<dbReference type="EMBL" id="JAAIUV010000001">
    <property type="protein sequence ID" value="NEX77407.1"/>
    <property type="molecule type" value="Genomic_DNA"/>
</dbReference>
<dbReference type="Proteomes" id="UP000481621">
    <property type="component" value="Unassembled WGS sequence"/>
</dbReference>
<protein>
    <submittedName>
        <fullName evidence="2">ImmA/IrrE family metallo-endopeptidase</fullName>
    </submittedName>
</protein>
<dbReference type="InterPro" id="IPR052345">
    <property type="entry name" value="Rad_response_metalloprotease"/>
</dbReference>
<name>A0A6B3TNP8_9BACI</name>
<comment type="caution">
    <text evidence="2">The sequence shown here is derived from an EMBL/GenBank/DDBJ whole genome shotgun (WGS) entry which is preliminary data.</text>
</comment>
<evidence type="ECO:0000259" key="1">
    <source>
        <dbReference type="Pfam" id="PF06114"/>
    </source>
</evidence>
<dbReference type="AlphaFoldDB" id="A0A6B3TNP8"/>
<organism evidence="2 3">
    <name type="scientific">Neobacillus thermocopriae</name>
    <dbReference type="NCBI Taxonomy" id="1215031"/>
    <lineage>
        <taxon>Bacteria</taxon>
        <taxon>Bacillati</taxon>
        <taxon>Bacillota</taxon>
        <taxon>Bacilli</taxon>
        <taxon>Bacillales</taxon>
        <taxon>Bacillaceae</taxon>
        <taxon>Neobacillus</taxon>
    </lineage>
</organism>
<dbReference type="PANTHER" id="PTHR43236:SF1">
    <property type="entry name" value="BLL7220 PROTEIN"/>
    <property type="match status" value="1"/>
</dbReference>
<sequence length="141" mass="17111">MKQQVKNIVQTYKTNCPFEVSKSKNIHVVFWNLHHEIWGFYKYERRNRFIFINNNLEIHQQRYVCAHELGHAILHTKVNTPFLRTNTLYSVDKIEREANEFAVNLLLFDKNLCDYQTNNDILREFGIPCEMEQFLKKFFYS</sequence>
<accession>A0A6B3TNP8</accession>
<dbReference type="InterPro" id="IPR010359">
    <property type="entry name" value="IrrE_HExxH"/>
</dbReference>
<reference evidence="2" key="1">
    <citation type="submission" date="2020-02" db="EMBL/GenBank/DDBJ databases">
        <title>Bacillus sedimentmangrovi sp. nov., isolated from sediment of the mangrove ecosystem.</title>
        <authorList>
            <person name="Liu G."/>
        </authorList>
    </citation>
    <scope>NUCLEOTIDE SEQUENCE [LARGE SCALE GENOMIC DNA]</scope>
    <source>
        <strain evidence="2">SgZ-7</strain>
    </source>
</reference>
<keyword evidence="3" id="KW-1185">Reference proteome</keyword>
<evidence type="ECO:0000313" key="2">
    <source>
        <dbReference type="EMBL" id="NEX77407.1"/>
    </source>
</evidence>
<feature type="domain" description="IrrE N-terminal-like" evidence="1">
    <location>
        <begin position="23"/>
        <end position="131"/>
    </location>
</feature>
<proteinExistence type="predicted"/>
<gene>
    <name evidence="2" type="ORF">G4Z05_00635</name>
</gene>
<evidence type="ECO:0000313" key="3">
    <source>
        <dbReference type="Proteomes" id="UP000481621"/>
    </source>
</evidence>
<dbReference type="Pfam" id="PF06114">
    <property type="entry name" value="Peptidase_M78"/>
    <property type="match status" value="1"/>
</dbReference>
<dbReference type="Gene3D" id="1.10.10.2910">
    <property type="match status" value="1"/>
</dbReference>
<dbReference type="PANTHER" id="PTHR43236">
    <property type="entry name" value="ANTITOXIN HIGA1"/>
    <property type="match status" value="1"/>
</dbReference>